<keyword evidence="2" id="KW-0863">Zinc-finger</keyword>
<dbReference type="Proteomes" id="UP001237642">
    <property type="component" value="Unassembled WGS sequence"/>
</dbReference>
<feature type="domain" description="Dof-type" evidence="9">
    <location>
        <begin position="56"/>
        <end position="81"/>
    </location>
</feature>
<evidence type="ECO:0000259" key="9">
    <source>
        <dbReference type="Pfam" id="PF02701"/>
    </source>
</evidence>
<evidence type="ECO:0000256" key="1">
    <source>
        <dbReference type="ARBA" id="ARBA00022723"/>
    </source>
</evidence>
<evidence type="ECO:0000313" key="11">
    <source>
        <dbReference type="Proteomes" id="UP001237642"/>
    </source>
</evidence>
<dbReference type="GO" id="GO:0003677">
    <property type="term" value="F:DNA binding"/>
    <property type="evidence" value="ECO:0007669"/>
    <property type="project" value="UniProtKB-KW"/>
</dbReference>
<proteinExistence type="predicted"/>
<dbReference type="AlphaFoldDB" id="A0AAD8IVX7"/>
<evidence type="ECO:0000256" key="3">
    <source>
        <dbReference type="ARBA" id="ARBA00022833"/>
    </source>
</evidence>
<feature type="region of interest" description="Disordered" evidence="8">
    <location>
        <begin position="65"/>
        <end position="103"/>
    </location>
</feature>
<evidence type="ECO:0000256" key="2">
    <source>
        <dbReference type="ARBA" id="ARBA00022771"/>
    </source>
</evidence>
<keyword evidence="5" id="KW-0238">DNA-binding</keyword>
<reference evidence="10" key="1">
    <citation type="submission" date="2023-02" db="EMBL/GenBank/DDBJ databases">
        <title>Genome of toxic invasive species Heracleum sosnowskyi carries increased number of genes despite the absence of recent whole-genome duplications.</title>
        <authorList>
            <person name="Schelkunov M."/>
            <person name="Shtratnikova V."/>
            <person name="Makarenko M."/>
            <person name="Klepikova A."/>
            <person name="Omelchenko D."/>
            <person name="Novikova G."/>
            <person name="Obukhova E."/>
            <person name="Bogdanov V."/>
            <person name="Penin A."/>
            <person name="Logacheva M."/>
        </authorList>
    </citation>
    <scope>NUCLEOTIDE SEQUENCE</scope>
    <source>
        <strain evidence="10">Hsosn_3</strain>
        <tissue evidence="10">Leaf</tissue>
    </source>
</reference>
<dbReference type="InterPro" id="IPR003851">
    <property type="entry name" value="Znf_Dof"/>
</dbReference>
<dbReference type="PANTHER" id="PTHR31992:SF301">
    <property type="entry name" value="DOF ZINC FINGER PROTEIN DOF3.7"/>
    <property type="match status" value="1"/>
</dbReference>
<evidence type="ECO:0000256" key="5">
    <source>
        <dbReference type="ARBA" id="ARBA00023125"/>
    </source>
</evidence>
<dbReference type="EMBL" id="JAUIZM010000003">
    <property type="protein sequence ID" value="KAK1392189.1"/>
    <property type="molecule type" value="Genomic_DNA"/>
</dbReference>
<accession>A0AAD8IVX7</accession>
<organism evidence="10 11">
    <name type="scientific">Heracleum sosnowskyi</name>
    <dbReference type="NCBI Taxonomy" id="360622"/>
    <lineage>
        <taxon>Eukaryota</taxon>
        <taxon>Viridiplantae</taxon>
        <taxon>Streptophyta</taxon>
        <taxon>Embryophyta</taxon>
        <taxon>Tracheophyta</taxon>
        <taxon>Spermatophyta</taxon>
        <taxon>Magnoliopsida</taxon>
        <taxon>eudicotyledons</taxon>
        <taxon>Gunneridae</taxon>
        <taxon>Pentapetalae</taxon>
        <taxon>asterids</taxon>
        <taxon>campanulids</taxon>
        <taxon>Apiales</taxon>
        <taxon>Apiaceae</taxon>
        <taxon>Apioideae</taxon>
        <taxon>apioid superclade</taxon>
        <taxon>Tordylieae</taxon>
        <taxon>Tordyliinae</taxon>
        <taxon>Heracleum</taxon>
    </lineage>
</organism>
<dbReference type="PANTHER" id="PTHR31992">
    <property type="entry name" value="DOF ZINC FINGER PROTEIN DOF1.4-RELATED"/>
    <property type="match status" value="1"/>
</dbReference>
<feature type="compositionally biased region" description="Low complexity" evidence="8">
    <location>
        <begin position="82"/>
        <end position="93"/>
    </location>
</feature>
<dbReference type="GO" id="GO:0003700">
    <property type="term" value="F:DNA-binding transcription factor activity"/>
    <property type="evidence" value="ECO:0007669"/>
    <property type="project" value="InterPro"/>
</dbReference>
<evidence type="ECO:0000256" key="6">
    <source>
        <dbReference type="ARBA" id="ARBA00023163"/>
    </source>
</evidence>
<comment type="caution">
    <text evidence="10">The sequence shown here is derived from an EMBL/GenBank/DDBJ whole genome shotgun (WGS) entry which is preliminary data.</text>
</comment>
<dbReference type="GO" id="GO:0008270">
    <property type="term" value="F:zinc ion binding"/>
    <property type="evidence" value="ECO:0007669"/>
    <property type="project" value="UniProtKB-KW"/>
</dbReference>
<keyword evidence="1" id="KW-0479">Metal-binding</keyword>
<evidence type="ECO:0000256" key="7">
    <source>
        <dbReference type="ARBA" id="ARBA00023242"/>
    </source>
</evidence>
<keyword evidence="3" id="KW-0862">Zinc</keyword>
<keyword evidence="11" id="KW-1185">Reference proteome</keyword>
<protein>
    <submittedName>
        <fullName evidence="10">Zinc finger, Dof-type</fullName>
    </submittedName>
</protein>
<keyword evidence="6" id="KW-0804">Transcription</keyword>
<name>A0AAD8IVX7_9APIA</name>
<dbReference type="Pfam" id="PF02701">
    <property type="entry name" value="Zn_ribbon_Dof"/>
    <property type="match status" value="1"/>
</dbReference>
<evidence type="ECO:0000313" key="10">
    <source>
        <dbReference type="EMBL" id="KAK1392189.1"/>
    </source>
</evidence>
<keyword evidence="7" id="KW-0539">Nucleus</keyword>
<evidence type="ECO:0000256" key="4">
    <source>
        <dbReference type="ARBA" id="ARBA00023015"/>
    </source>
</evidence>
<evidence type="ECO:0000256" key="8">
    <source>
        <dbReference type="SAM" id="MobiDB-lite"/>
    </source>
</evidence>
<dbReference type="InterPro" id="IPR045174">
    <property type="entry name" value="Dof"/>
</dbReference>
<reference evidence="10" key="2">
    <citation type="submission" date="2023-05" db="EMBL/GenBank/DDBJ databases">
        <authorList>
            <person name="Schelkunov M.I."/>
        </authorList>
    </citation>
    <scope>NUCLEOTIDE SEQUENCE</scope>
    <source>
        <strain evidence="10">Hsosn_3</strain>
        <tissue evidence="10">Leaf</tissue>
    </source>
</reference>
<keyword evidence="4" id="KW-0805">Transcription regulation</keyword>
<sequence length="301" mass="32728">MDTAQWPQGIGVVQLPMDGNNNSDQAVVSDNIQRNNNTQNKAISAARPQKPQAINCPRRYWTEGGSLRNVPVGGGSRKNKRSSSLSKKLPESSTINSHQNPNLSKIFHEGSQDLNLAYPPRNPYEFVEFTNSTTSHTNFSQFLISGINGGRGFSSSFMSMIPVSDSDTSGLLYSSSTSGSGLPFQEFSKTNGLNFSINHHQLGFDNSGNQGGYGSSLQAVHQEINNSTSTNHAKLLNFPIEDLKQPAHVVTTNESTERNGGTHRQQNDHLQSSGLIWNNGDLGGGASWIDVCNLTLIYEIT</sequence>
<gene>
    <name evidence="10" type="ORF">POM88_011245</name>
</gene>
<feature type="region of interest" description="Disordered" evidence="8">
    <location>
        <begin position="252"/>
        <end position="271"/>
    </location>
</feature>
<feature type="compositionally biased region" description="Polar residues" evidence="8">
    <location>
        <begin position="94"/>
        <end position="103"/>
    </location>
</feature>